<dbReference type="GO" id="GO:0005886">
    <property type="term" value="C:plasma membrane"/>
    <property type="evidence" value="ECO:0007669"/>
    <property type="project" value="TreeGrafter"/>
</dbReference>
<dbReference type="InterPro" id="IPR003594">
    <property type="entry name" value="HATPase_dom"/>
</dbReference>
<evidence type="ECO:0000256" key="4">
    <source>
        <dbReference type="ARBA" id="ARBA00022553"/>
    </source>
</evidence>
<dbReference type="PANTHER" id="PTHR45453">
    <property type="entry name" value="PHOSPHATE REGULON SENSOR PROTEIN PHOR"/>
    <property type="match status" value="1"/>
</dbReference>
<evidence type="ECO:0000313" key="13">
    <source>
        <dbReference type="Proteomes" id="UP000262969"/>
    </source>
</evidence>
<dbReference type="SUPFAM" id="SSF55874">
    <property type="entry name" value="ATPase domain of HSP90 chaperone/DNA topoisomerase II/histidine kinase"/>
    <property type="match status" value="1"/>
</dbReference>
<dbReference type="InterPro" id="IPR003661">
    <property type="entry name" value="HisK_dim/P_dom"/>
</dbReference>
<comment type="caution">
    <text evidence="12">The sequence shown here is derived from an EMBL/GenBank/DDBJ whole genome shotgun (WGS) entry which is preliminary data.</text>
</comment>
<evidence type="ECO:0000256" key="2">
    <source>
        <dbReference type="ARBA" id="ARBA00004370"/>
    </source>
</evidence>
<dbReference type="SMART" id="SM00387">
    <property type="entry name" value="HATPase_c"/>
    <property type="match status" value="1"/>
</dbReference>
<keyword evidence="9" id="KW-0812">Transmembrane</keyword>
<dbReference type="CDD" id="cd00075">
    <property type="entry name" value="HATPase"/>
    <property type="match status" value="1"/>
</dbReference>
<evidence type="ECO:0000256" key="6">
    <source>
        <dbReference type="ARBA" id="ARBA00022777"/>
    </source>
</evidence>
<dbReference type="InterPro" id="IPR004358">
    <property type="entry name" value="Sig_transdc_His_kin-like_C"/>
</dbReference>
<feature type="domain" description="HAMP" evidence="11">
    <location>
        <begin position="204"/>
        <end position="256"/>
    </location>
</feature>
<dbReference type="CDD" id="cd06225">
    <property type="entry name" value="HAMP"/>
    <property type="match status" value="1"/>
</dbReference>
<dbReference type="Proteomes" id="UP000262969">
    <property type="component" value="Unassembled WGS sequence"/>
</dbReference>
<evidence type="ECO:0000256" key="3">
    <source>
        <dbReference type="ARBA" id="ARBA00012438"/>
    </source>
</evidence>
<dbReference type="GO" id="GO:0016036">
    <property type="term" value="P:cellular response to phosphate starvation"/>
    <property type="evidence" value="ECO:0007669"/>
    <property type="project" value="TreeGrafter"/>
</dbReference>
<dbReference type="InterPro" id="IPR036890">
    <property type="entry name" value="HATPase_C_sf"/>
</dbReference>
<dbReference type="GO" id="GO:0004721">
    <property type="term" value="F:phosphoprotein phosphatase activity"/>
    <property type="evidence" value="ECO:0007669"/>
    <property type="project" value="TreeGrafter"/>
</dbReference>
<keyword evidence="7" id="KW-0902">Two-component regulatory system</keyword>
<keyword evidence="9" id="KW-1133">Transmembrane helix</keyword>
<dbReference type="EMBL" id="DPVV01000547">
    <property type="protein sequence ID" value="HCL04023.1"/>
    <property type="molecule type" value="Genomic_DNA"/>
</dbReference>
<comment type="subcellular location">
    <subcellularLocation>
        <location evidence="2">Membrane</location>
    </subcellularLocation>
</comment>
<evidence type="ECO:0000256" key="1">
    <source>
        <dbReference type="ARBA" id="ARBA00000085"/>
    </source>
</evidence>
<dbReference type="CDD" id="cd00082">
    <property type="entry name" value="HisKA"/>
    <property type="match status" value="1"/>
</dbReference>
<feature type="transmembrane region" description="Helical" evidence="9">
    <location>
        <begin position="184"/>
        <end position="202"/>
    </location>
</feature>
<organism evidence="12 13">
    <name type="scientific">Lachnoclostridium phytofermentans</name>
    <dbReference type="NCBI Taxonomy" id="66219"/>
    <lineage>
        <taxon>Bacteria</taxon>
        <taxon>Bacillati</taxon>
        <taxon>Bacillota</taxon>
        <taxon>Clostridia</taxon>
        <taxon>Lachnospirales</taxon>
        <taxon>Lachnospiraceae</taxon>
    </lineage>
</organism>
<evidence type="ECO:0000256" key="8">
    <source>
        <dbReference type="ARBA" id="ARBA00023136"/>
    </source>
</evidence>
<dbReference type="Pfam" id="PF00512">
    <property type="entry name" value="HisKA"/>
    <property type="match status" value="1"/>
</dbReference>
<dbReference type="Gene3D" id="6.10.340.10">
    <property type="match status" value="1"/>
</dbReference>
<dbReference type="InterPro" id="IPR036097">
    <property type="entry name" value="HisK_dim/P_sf"/>
</dbReference>
<evidence type="ECO:0000256" key="9">
    <source>
        <dbReference type="SAM" id="Phobius"/>
    </source>
</evidence>
<dbReference type="PROSITE" id="PS50885">
    <property type="entry name" value="HAMP"/>
    <property type="match status" value="1"/>
</dbReference>
<feature type="transmembrane region" description="Helical" evidence="9">
    <location>
        <begin position="23"/>
        <end position="44"/>
    </location>
</feature>
<evidence type="ECO:0000256" key="5">
    <source>
        <dbReference type="ARBA" id="ARBA00022679"/>
    </source>
</evidence>
<keyword evidence="5" id="KW-0808">Transferase</keyword>
<dbReference type="SUPFAM" id="SSF47384">
    <property type="entry name" value="Homodimeric domain of signal transducing histidine kinase"/>
    <property type="match status" value="1"/>
</dbReference>
<sequence length="483" mass="54093">MYILNGVLVIISKIKSSFKSMRLHMLIALMVVGLVPAAILTTVLSHSYKNESINEKLNNVQTYGSYVANKILFSGFLTNASSNEITTQLSWLADQYDGRILVVDNTLKVISDTYGKEAGKVLLSSDVIKCLRGVTTTKKNLGTKKAEVMIPIISSDQPLPLGVIIMNVSLEREYAILSNMGQEAMVYCWLILIVLFIVAFLYSKYMVMPLKAIITSIHHVSDGYMDDEVNIQGFTEIEKISDSFNDMLGRMKTLEESRQEFVSNVSHELKTPITSIKVLADSLLNQPDAPVELYREFMSDINEEIERENNIITDLLSLVKLDKKTGEMHIATVSINELLDIILKRLKPIAMKRNIELVYESFRSVLAEVDEVKLSLAISNLIENAIKYNVDDGWVRVSLNADHKYLYIKVADSGIGIPESAQGNIFERFYRVDKARARQTGGTGLGLSITKNVVLMHNGAIKVYSQENEGSTFTLRIPLSYIP</sequence>
<evidence type="ECO:0000259" key="10">
    <source>
        <dbReference type="PROSITE" id="PS50109"/>
    </source>
</evidence>
<protein>
    <recommendedName>
        <fullName evidence="3">histidine kinase</fullName>
        <ecNumber evidence="3">2.7.13.3</ecNumber>
    </recommendedName>
</protein>
<dbReference type="SMART" id="SM00388">
    <property type="entry name" value="HisKA"/>
    <property type="match status" value="1"/>
</dbReference>
<dbReference type="PANTHER" id="PTHR45453:SF1">
    <property type="entry name" value="PHOSPHATE REGULON SENSOR PROTEIN PHOR"/>
    <property type="match status" value="1"/>
</dbReference>
<dbReference type="EC" id="2.7.13.3" evidence="3"/>
<dbReference type="PROSITE" id="PS50109">
    <property type="entry name" value="HIS_KIN"/>
    <property type="match status" value="1"/>
</dbReference>
<keyword evidence="4" id="KW-0597">Phosphoprotein</keyword>
<dbReference type="InterPro" id="IPR003660">
    <property type="entry name" value="HAMP_dom"/>
</dbReference>
<keyword evidence="8 9" id="KW-0472">Membrane</keyword>
<dbReference type="Pfam" id="PF02518">
    <property type="entry name" value="HATPase_c"/>
    <property type="match status" value="1"/>
</dbReference>
<name>A0A3D2XBQ6_9FIRM</name>
<dbReference type="FunFam" id="1.10.287.130:FF:000001">
    <property type="entry name" value="Two-component sensor histidine kinase"/>
    <property type="match status" value="1"/>
</dbReference>
<dbReference type="FunFam" id="3.30.565.10:FF:000006">
    <property type="entry name" value="Sensor histidine kinase WalK"/>
    <property type="match status" value="1"/>
</dbReference>
<comment type="catalytic activity">
    <reaction evidence="1">
        <text>ATP + protein L-histidine = ADP + protein N-phospho-L-histidine.</text>
        <dbReference type="EC" id="2.7.13.3"/>
    </reaction>
</comment>
<gene>
    <name evidence="12" type="ORF">DHW61_16715</name>
</gene>
<dbReference type="InterPro" id="IPR005467">
    <property type="entry name" value="His_kinase_dom"/>
</dbReference>
<dbReference type="GO" id="GO:0000155">
    <property type="term" value="F:phosphorelay sensor kinase activity"/>
    <property type="evidence" value="ECO:0007669"/>
    <property type="project" value="InterPro"/>
</dbReference>
<accession>A0A3D2XBQ6</accession>
<feature type="domain" description="Histidine kinase" evidence="10">
    <location>
        <begin position="264"/>
        <end position="481"/>
    </location>
</feature>
<evidence type="ECO:0000256" key="7">
    <source>
        <dbReference type="ARBA" id="ARBA00023012"/>
    </source>
</evidence>
<dbReference type="AlphaFoldDB" id="A0A3D2XBQ6"/>
<evidence type="ECO:0000313" key="12">
    <source>
        <dbReference type="EMBL" id="HCL04023.1"/>
    </source>
</evidence>
<dbReference type="InterPro" id="IPR050351">
    <property type="entry name" value="BphY/WalK/GraS-like"/>
</dbReference>
<reference evidence="12 13" key="1">
    <citation type="journal article" date="2018" name="Nat. Biotechnol.">
        <title>A standardized bacterial taxonomy based on genome phylogeny substantially revises the tree of life.</title>
        <authorList>
            <person name="Parks D.H."/>
            <person name="Chuvochina M."/>
            <person name="Waite D.W."/>
            <person name="Rinke C."/>
            <person name="Skarshewski A."/>
            <person name="Chaumeil P.A."/>
            <person name="Hugenholtz P."/>
        </authorList>
    </citation>
    <scope>NUCLEOTIDE SEQUENCE [LARGE SCALE GENOMIC DNA]</scope>
    <source>
        <strain evidence="12">UBA11728</strain>
    </source>
</reference>
<dbReference type="PRINTS" id="PR00344">
    <property type="entry name" value="BCTRLSENSOR"/>
</dbReference>
<proteinExistence type="predicted"/>
<keyword evidence="6 12" id="KW-0418">Kinase</keyword>
<evidence type="ECO:0000259" key="11">
    <source>
        <dbReference type="PROSITE" id="PS50885"/>
    </source>
</evidence>
<dbReference type="Gene3D" id="3.30.565.10">
    <property type="entry name" value="Histidine kinase-like ATPase, C-terminal domain"/>
    <property type="match status" value="1"/>
</dbReference>
<dbReference type="Gene3D" id="1.10.287.130">
    <property type="match status" value="1"/>
</dbReference>